<evidence type="ECO:0000256" key="3">
    <source>
        <dbReference type="ARBA" id="ARBA00022755"/>
    </source>
</evidence>
<dbReference type="Pfam" id="PF02222">
    <property type="entry name" value="ATP-grasp"/>
    <property type="match status" value="1"/>
</dbReference>
<keyword evidence="4 5" id="KW-0067">ATP-binding</keyword>
<dbReference type="eggNOG" id="COG0026">
    <property type="taxonomic scope" value="Bacteria"/>
</dbReference>
<dbReference type="InterPro" id="IPR054350">
    <property type="entry name" value="PurT/PurK_preATP-grasp"/>
</dbReference>
<keyword evidence="9" id="KW-1185">Reference proteome</keyword>
<dbReference type="FunFam" id="3.30.1490.20:FF:000015">
    <property type="entry name" value="N5-carboxyaminoimidazole ribonucleotide synthase"/>
    <property type="match status" value="1"/>
</dbReference>
<dbReference type="GO" id="GO:0004638">
    <property type="term" value="F:phosphoribosylaminoimidazole carboxylase activity"/>
    <property type="evidence" value="ECO:0007669"/>
    <property type="project" value="InterPro"/>
</dbReference>
<evidence type="ECO:0000256" key="2">
    <source>
        <dbReference type="ARBA" id="ARBA00022741"/>
    </source>
</evidence>
<dbReference type="SUPFAM" id="SSF56059">
    <property type="entry name" value="Glutathione synthetase ATP-binding domain-like"/>
    <property type="match status" value="1"/>
</dbReference>
<organism evidence="8 9">
    <name type="scientific">Bifidobacterium ruminantium</name>
    <dbReference type="NCBI Taxonomy" id="78346"/>
    <lineage>
        <taxon>Bacteria</taxon>
        <taxon>Bacillati</taxon>
        <taxon>Actinomycetota</taxon>
        <taxon>Actinomycetes</taxon>
        <taxon>Bifidobacteriales</taxon>
        <taxon>Bifidobacteriaceae</taxon>
        <taxon>Bifidobacterium</taxon>
    </lineage>
</organism>
<dbReference type="GO" id="GO:0046872">
    <property type="term" value="F:metal ion binding"/>
    <property type="evidence" value="ECO:0007669"/>
    <property type="project" value="InterPro"/>
</dbReference>
<dbReference type="UniPathway" id="UPA00074">
    <property type="reaction ID" value="UER00942"/>
</dbReference>
<comment type="caution">
    <text evidence="8">The sequence shown here is derived from an EMBL/GenBank/DDBJ whole genome shotgun (WGS) entry which is preliminary data.</text>
</comment>
<dbReference type="Pfam" id="PF22660">
    <property type="entry name" value="RS_preATP-grasp-like"/>
    <property type="match status" value="1"/>
</dbReference>
<dbReference type="GO" id="GO:0005829">
    <property type="term" value="C:cytosol"/>
    <property type="evidence" value="ECO:0007669"/>
    <property type="project" value="TreeGrafter"/>
</dbReference>
<dbReference type="InterPro" id="IPR005875">
    <property type="entry name" value="PurK"/>
</dbReference>
<dbReference type="Proteomes" id="UP000029078">
    <property type="component" value="Unassembled WGS sequence"/>
</dbReference>
<dbReference type="InterPro" id="IPR003135">
    <property type="entry name" value="ATP-grasp_carboxylate-amine"/>
</dbReference>
<dbReference type="RefSeq" id="WP_026646353.1">
    <property type="nucleotide sequence ID" value="NZ_JGZL01000008.1"/>
</dbReference>
<dbReference type="Gene3D" id="3.30.1490.20">
    <property type="entry name" value="ATP-grasp fold, A domain"/>
    <property type="match status" value="1"/>
</dbReference>
<evidence type="ECO:0000256" key="4">
    <source>
        <dbReference type="ARBA" id="ARBA00022840"/>
    </source>
</evidence>
<comment type="function">
    <text evidence="5">Catalyzes the ATP-dependent conversion of 5-aminoimidazole ribonucleotide (AIR) and HCO(3)(-) to N5-carboxyaminoimidazole ribonucleotide (N5-CAIR).</text>
</comment>
<dbReference type="GO" id="GO:0034028">
    <property type="term" value="F:5-(carboxyamino)imidazole ribonucleotide synthase activity"/>
    <property type="evidence" value="ECO:0007669"/>
    <property type="project" value="UniProtKB-UniRule"/>
</dbReference>
<feature type="binding site" evidence="5">
    <location>
        <position position="226"/>
    </location>
    <ligand>
        <name>ATP</name>
        <dbReference type="ChEBI" id="CHEBI:30616"/>
    </ligand>
</feature>
<evidence type="ECO:0000313" key="8">
    <source>
        <dbReference type="EMBL" id="KFI89488.1"/>
    </source>
</evidence>
<dbReference type="FunFam" id="3.40.50.20:FF:000016">
    <property type="entry name" value="N5-carboxyaminoimidazole ribonucleotide synthase"/>
    <property type="match status" value="1"/>
</dbReference>
<dbReference type="PROSITE" id="PS50975">
    <property type="entry name" value="ATP_GRASP"/>
    <property type="match status" value="1"/>
</dbReference>
<evidence type="ECO:0000256" key="6">
    <source>
        <dbReference type="RuleBase" id="RU361200"/>
    </source>
</evidence>
<dbReference type="HAMAP" id="MF_01928">
    <property type="entry name" value="PurK"/>
    <property type="match status" value="1"/>
</dbReference>
<feature type="binding site" evidence="5">
    <location>
        <position position="117"/>
    </location>
    <ligand>
        <name>ATP</name>
        <dbReference type="ChEBI" id="CHEBI:30616"/>
    </ligand>
</feature>
<dbReference type="PANTHER" id="PTHR11609">
    <property type="entry name" value="PURINE BIOSYNTHESIS PROTEIN 6/7, PUR6/7"/>
    <property type="match status" value="1"/>
</dbReference>
<dbReference type="InterPro" id="IPR013815">
    <property type="entry name" value="ATP_grasp_subdomain_1"/>
</dbReference>
<dbReference type="NCBIfam" id="NF004676">
    <property type="entry name" value="PRK06019.1-2"/>
    <property type="match status" value="1"/>
</dbReference>
<dbReference type="SUPFAM" id="SSF51246">
    <property type="entry name" value="Rudiment single hybrid motif"/>
    <property type="match status" value="1"/>
</dbReference>
<dbReference type="STRING" id="78346.BRUM_1271"/>
<keyword evidence="2 5" id="KW-0547">Nucleotide-binding</keyword>
<feature type="binding site" evidence="5">
    <location>
        <begin position="162"/>
        <end position="168"/>
    </location>
    <ligand>
        <name>ATP</name>
        <dbReference type="ChEBI" id="CHEBI:30616"/>
    </ligand>
</feature>
<evidence type="ECO:0000256" key="1">
    <source>
        <dbReference type="ARBA" id="ARBA00022598"/>
    </source>
</evidence>
<dbReference type="InterPro" id="IPR011054">
    <property type="entry name" value="Rudment_hybrid_motif"/>
</dbReference>
<dbReference type="InterPro" id="IPR040686">
    <property type="entry name" value="PurK_C"/>
</dbReference>
<dbReference type="Gene3D" id="3.30.470.20">
    <property type="entry name" value="ATP-grasp fold, B domain"/>
    <property type="match status" value="1"/>
</dbReference>
<name>A0A087D1T8_BIFRU</name>
<evidence type="ECO:0000256" key="5">
    <source>
        <dbReference type="HAMAP-Rule" id="MF_01928"/>
    </source>
</evidence>
<dbReference type="InterPro" id="IPR016185">
    <property type="entry name" value="PreATP-grasp_dom_sf"/>
</dbReference>
<reference evidence="8 9" key="1">
    <citation type="submission" date="2014-03" db="EMBL/GenBank/DDBJ databases">
        <title>Genomics of Bifidobacteria.</title>
        <authorList>
            <person name="Ventura M."/>
            <person name="Milani C."/>
            <person name="Lugli G.A."/>
        </authorList>
    </citation>
    <scope>NUCLEOTIDE SEQUENCE [LARGE SCALE GENOMIC DNA]</scope>
    <source>
        <strain evidence="8 9">LMG 21811</strain>
    </source>
</reference>
<accession>A0A087D1T8</accession>
<dbReference type="NCBIfam" id="TIGR01161">
    <property type="entry name" value="purK"/>
    <property type="match status" value="1"/>
</dbReference>
<feature type="domain" description="ATP-grasp" evidence="7">
    <location>
        <begin position="121"/>
        <end position="310"/>
    </location>
</feature>
<comment type="subunit">
    <text evidence="5 6">Homodimer.</text>
</comment>
<comment type="similarity">
    <text evidence="5 6">Belongs to the PurK/PurT family.</text>
</comment>
<gene>
    <name evidence="5 6" type="primary">purK</name>
    <name evidence="8" type="ORF">BRUM_1271</name>
</gene>
<dbReference type="InterPro" id="IPR011761">
    <property type="entry name" value="ATP-grasp"/>
</dbReference>
<dbReference type="AlphaFoldDB" id="A0A087D1T8"/>
<dbReference type="Pfam" id="PF17769">
    <property type="entry name" value="PurK_C"/>
    <property type="match status" value="1"/>
</dbReference>
<dbReference type="GO" id="GO:0005524">
    <property type="term" value="F:ATP binding"/>
    <property type="evidence" value="ECO:0007669"/>
    <property type="project" value="UniProtKB-UniRule"/>
</dbReference>
<keyword evidence="3 5" id="KW-0658">Purine biosynthesis</keyword>
<feature type="binding site" evidence="5">
    <location>
        <position position="204"/>
    </location>
    <ligand>
        <name>ATP</name>
        <dbReference type="ChEBI" id="CHEBI:30616"/>
    </ligand>
</feature>
<feature type="binding site" evidence="5">
    <location>
        <position position="157"/>
    </location>
    <ligand>
        <name>ATP</name>
        <dbReference type="ChEBI" id="CHEBI:30616"/>
    </ligand>
</feature>
<protein>
    <recommendedName>
        <fullName evidence="5 6">N5-carboxyaminoimidazole ribonucleotide synthase</fullName>
        <shortName evidence="5 6">N5-CAIR synthase</shortName>
        <ecNumber evidence="5 6">6.3.4.18</ecNumber>
    </recommendedName>
    <alternativeName>
        <fullName evidence="5 6">5-(carboxyamino)imidazole ribonucleotide synthetase</fullName>
    </alternativeName>
</protein>
<evidence type="ECO:0000313" key="9">
    <source>
        <dbReference type="Proteomes" id="UP000029078"/>
    </source>
</evidence>
<feature type="binding site" evidence="5">
    <location>
        <begin position="280"/>
        <end position="281"/>
    </location>
    <ligand>
        <name>ATP</name>
        <dbReference type="ChEBI" id="CHEBI:30616"/>
    </ligand>
</feature>
<comment type="pathway">
    <text evidence="5 6">Purine metabolism; IMP biosynthesis via de novo pathway; 5-amino-1-(5-phospho-D-ribosyl)imidazole-4-carboxylate from 5-amino-1-(5-phospho-D-ribosyl)imidazole (N5-CAIR route): step 1/2.</text>
</comment>
<dbReference type="EMBL" id="JGZL01000008">
    <property type="protein sequence ID" value="KFI89488.1"/>
    <property type="molecule type" value="Genomic_DNA"/>
</dbReference>
<comment type="function">
    <text evidence="6">Catalyzes the ATP-dependent conversion of 5-aminoimidazole ribonucleotide (AIR) and HCO(3)- to N5-carboxyaminoimidazole ribonucleotide (N5-CAIR).</text>
</comment>
<dbReference type="PANTHER" id="PTHR11609:SF5">
    <property type="entry name" value="PHOSPHORIBOSYLAMINOIMIDAZOLE CARBOXYLASE"/>
    <property type="match status" value="1"/>
</dbReference>
<dbReference type="SUPFAM" id="SSF52440">
    <property type="entry name" value="PreATP-grasp domain"/>
    <property type="match status" value="1"/>
</dbReference>
<feature type="binding site" evidence="5">
    <location>
        <begin position="196"/>
        <end position="199"/>
    </location>
    <ligand>
        <name>ATP</name>
        <dbReference type="ChEBI" id="CHEBI:30616"/>
    </ligand>
</feature>
<dbReference type="GO" id="GO:0006189">
    <property type="term" value="P:'de novo' IMP biosynthetic process"/>
    <property type="evidence" value="ECO:0007669"/>
    <property type="project" value="UniProtKB-UniRule"/>
</dbReference>
<dbReference type="EC" id="6.3.4.18" evidence="5 6"/>
<keyword evidence="1 5" id="KW-0436">Ligase</keyword>
<sequence>MPSLSEETNGRVERLMPGATIGIIGGGQLGRMMALSARYMGFRIGVLDPTPDCPTAQVADFQVTAEYDDITAIRELAEKSDVLTYEFENVDADSIDQVRSLAAAPQGTDLLRVTQDRVNEKQFINDHGTPTAPWKAVNSVEELDAALDEIHYPAVLKTRSGGYDGHGQTVLRSDADLEKVRARADRGGGFPPSILEGFVDFAFEASILVAGNGKDYVTFPIVRNEHRNNILHMTIAPAEVDESVAKEAHGLALRLAKGFELAGILAIELFITRDNKVIVNELAPRPHNSGHYTIEACSFDQFDAHIRGIAGWPLEQPQLLKPAVMVNVLGQHVAPTRALIADHPEWNVHDYCKAEVRHDRKMGHITVLTDDTARTVADLEATGCWDDLKKA</sequence>
<comment type="catalytic activity">
    <reaction evidence="5 6">
        <text>5-amino-1-(5-phospho-beta-D-ribosyl)imidazole + hydrogencarbonate + ATP = 5-carboxyamino-1-(5-phospho-D-ribosyl)imidazole + ADP + phosphate + 2 H(+)</text>
        <dbReference type="Rhea" id="RHEA:19317"/>
        <dbReference type="ChEBI" id="CHEBI:15378"/>
        <dbReference type="ChEBI" id="CHEBI:17544"/>
        <dbReference type="ChEBI" id="CHEBI:30616"/>
        <dbReference type="ChEBI" id="CHEBI:43474"/>
        <dbReference type="ChEBI" id="CHEBI:58730"/>
        <dbReference type="ChEBI" id="CHEBI:137981"/>
        <dbReference type="ChEBI" id="CHEBI:456216"/>
        <dbReference type="EC" id="6.3.4.18"/>
    </reaction>
</comment>
<dbReference type="NCBIfam" id="NF004679">
    <property type="entry name" value="PRK06019.1-5"/>
    <property type="match status" value="1"/>
</dbReference>
<proteinExistence type="inferred from homology"/>
<dbReference type="Gene3D" id="3.40.50.20">
    <property type="match status" value="1"/>
</dbReference>
<evidence type="ECO:0000259" key="7">
    <source>
        <dbReference type="PROSITE" id="PS50975"/>
    </source>
</evidence>
<dbReference type="NCBIfam" id="NF004675">
    <property type="entry name" value="PRK06019.1-1"/>
    <property type="match status" value="1"/>
</dbReference>